<dbReference type="Gene3D" id="1.10.10.10">
    <property type="entry name" value="Winged helix-like DNA-binding domain superfamily/Winged helix DNA-binding domain"/>
    <property type="match status" value="1"/>
</dbReference>
<dbReference type="PANTHER" id="PTHR33221:SF5">
    <property type="entry name" value="HTH-TYPE TRANSCRIPTIONAL REGULATOR ISCR"/>
    <property type="match status" value="1"/>
</dbReference>
<accession>A0ABU6IYX7</accession>
<protein>
    <submittedName>
        <fullName evidence="2">Rrf2 family transcriptional regulator</fullName>
    </submittedName>
</protein>
<organism evidence="2 3">
    <name type="scientific">Adlercreutzia shanghongiae</name>
    <dbReference type="NCBI Taxonomy" id="3111773"/>
    <lineage>
        <taxon>Bacteria</taxon>
        <taxon>Bacillati</taxon>
        <taxon>Actinomycetota</taxon>
        <taxon>Coriobacteriia</taxon>
        <taxon>Eggerthellales</taxon>
        <taxon>Eggerthellaceae</taxon>
        <taxon>Adlercreutzia</taxon>
    </lineage>
</organism>
<dbReference type="Proteomes" id="UP001343724">
    <property type="component" value="Unassembled WGS sequence"/>
</dbReference>
<dbReference type="NCBIfam" id="TIGR00738">
    <property type="entry name" value="rrf2_super"/>
    <property type="match status" value="1"/>
</dbReference>
<evidence type="ECO:0000256" key="1">
    <source>
        <dbReference type="ARBA" id="ARBA00023125"/>
    </source>
</evidence>
<evidence type="ECO:0000313" key="3">
    <source>
        <dbReference type="Proteomes" id="UP001343724"/>
    </source>
</evidence>
<keyword evidence="3" id="KW-1185">Reference proteome</keyword>
<proteinExistence type="predicted"/>
<dbReference type="InterPro" id="IPR036390">
    <property type="entry name" value="WH_DNA-bd_sf"/>
</dbReference>
<sequence length="136" mass="14595">MKISTKTRYGLRFMIDLAQHQGEGRVTLKDIAERQGISKKYLEQVVAPLTDAGLLSVTRGNQGGYRLSRDAEAISLADIVAASEDGLALLDCMAGLASCERAEGCASRRVWGGLQDAMRGYLEGQTLASIAFASKL</sequence>
<dbReference type="PANTHER" id="PTHR33221">
    <property type="entry name" value="WINGED HELIX-TURN-HELIX TRANSCRIPTIONAL REGULATOR, RRF2 FAMILY"/>
    <property type="match status" value="1"/>
</dbReference>
<name>A0ABU6IYX7_9ACTN</name>
<dbReference type="InterPro" id="IPR000944">
    <property type="entry name" value="Tscrpt_reg_Rrf2"/>
</dbReference>
<dbReference type="SUPFAM" id="SSF46785">
    <property type="entry name" value="Winged helix' DNA-binding domain"/>
    <property type="match status" value="1"/>
</dbReference>
<dbReference type="RefSeq" id="WP_326454688.1">
    <property type="nucleotide sequence ID" value="NZ_JAYMFH010000007.1"/>
</dbReference>
<dbReference type="PROSITE" id="PS51197">
    <property type="entry name" value="HTH_RRF2_2"/>
    <property type="match status" value="1"/>
</dbReference>
<comment type="caution">
    <text evidence="2">The sequence shown here is derived from an EMBL/GenBank/DDBJ whole genome shotgun (WGS) entry which is preliminary data.</text>
</comment>
<reference evidence="2 3" key="1">
    <citation type="submission" date="2024-01" db="EMBL/GenBank/DDBJ databases">
        <title>novel species in genus Adlercreutzia.</title>
        <authorList>
            <person name="Liu X."/>
        </authorList>
    </citation>
    <scope>NUCLEOTIDE SEQUENCE [LARGE SCALE GENOMIC DNA]</scope>
    <source>
        <strain evidence="2 3">R22</strain>
    </source>
</reference>
<dbReference type="InterPro" id="IPR036388">
    <property type="entry name" value="WH-like_DNA-bd_sf"/>
</dbReference>
<keyword evidence="1" id="KW-0238">DNA-binding</keyword>
<dbReference type="Pfam" id="PF02082">
    <property type="entry name" value="Rrf2"/>
    <property type="match status" value="1"/>
</dbReference>
<gene>
    <name evidence="2" type="ORF">VJ920_06650</name>
</gene>
<dbReference type="EMBL" id="JAYMFH010000007">
    <property type="protein sequence ID" value="MEC4294983.1"/>
    <property type="molecule type" value="Genomic_DNA"/>
</dbReference>
<evidence type="ECO:0000313" key="2">
    <source>
        <dbReference type="EMBL" id="MEC4294983.1"/>
    </source>
</evidence>